<dbReference type="KEGG" id="api:103309763"/>
<evidence type="ECO:0000313" key="2">
    <source>
        <dbReference type="Proteomes" id="UP000007819"/>
    </source>
</evidence>
<proteinExistence type="predicted"/>
<dbReference type="AlphaFoldDB" id="A0A8R2B6K7"/>
<reference evidence="2" key="1">
    <citation type="submission" date="2010-06" db="EMBL/GenBank/DDBJ databases">
        <authorList>
            <person name="Jiang H."/>
            <person name="Abraham K."/>
            <person name="Ali S."/>
            <person name="Alsbrooks S.L."/>
            <person name="Anim B.N."/>
            <person name="Anosike U.S."/>
            <person name="Attaway T."/>
            <person name="Bandaranaike D.P."/>
            <person name="Battles P.K."/>
            <person name="Bell S.N."/>
            <person name="Bell A.V."/>
            <person name="Beltran B."/>
            <person name="Bickham C."/>
            <person name="Bustamante Y."/>
            <person name="Caleb T."/>
            <person name="Canada A."/>
            <person name="Cardenas V."/>
            <person name="Carter K."/>
            <person name="Chacko J."/>
            <person name="Chandrabose M.N."/>
            <person name="Chavez D."/>
            <person name="Chavez A."/>
            <person name="Chen L."/>
            <person name="Chu H.-S."/>
            <person name="Claassen K.J."/>
            <person name="Cockrell R."/>
            <person name="Collins M."/>
            <person name="Cooper J.A."/>
            <person name="Cree A."/>
            <person name="Curry S.M."/>
            <person name="Da Y."/>
            <person name="Dao M.D."/>
            <person name="Das B."/>
            <person name="Davila M.-L."/>
            <person name="Davy-Carroll L."/>
            <person name="Denson S."/>
            <person name="Dinh H."/>
            <person name="Ebong V.E."/>
            <person name="Edwards J.R."/>
            <person name="Egan A."/>
            <person name="El-Daye J."/>
            <person name="Escobedo L."/>
            <person name="Fernandez S."/>
            <person name="Fernando P.R."/>
            <person name="Flagg N."/>
            <person name="Forbes L.D."/>
            <person name="Fowler R.G."/>
            <person name="Fu Q."/>
            <person name="Gabisi R.A."/>
            <person name="Ganer J."/>
            <person name="Garbino Pronczuk A."/>
            <person name="Garcia R.M."/>
            <person name="Garner T."/>
            <person name="Garrett T.E."/>
            <person name="Gonzalez D.A."/>
            <person name="Hamid H."/>
            <person name="Hawkins E.S."/>
            <person name="Hirani K."/>
            <person name="Hogues M.E."/>
            <person name="Hollins B."/>
            <person name="Hsiao C.-H."/>
            <person name="Jabil R."/>
            <person name="James M.L."/>
            <person name="Jhangiani S.N."/>
            <person name="Johnson B."/>
            <person name="Johnson Q."/>
            <person name="Joshi V."/>
            <person name="Kalu J.B."/>
            <person name="Kam C."/>
            <person name="Kashfia A."/>
            <person name="Keebler J."/>
            <person name="Kisamo H."/>
            <person name="Kovar C.L."/>
            <person name="Lago L.A."/>
            <person name="Lai C.-Y."/>
            <person name="Laidlaw J."/>
            <person name="Lara F."/>
            <person name="Le T.-K."/>
            <person name="Lee S.L."/>
            <person name="Legall F.H."/>
            <person name="Lemon S.J."/>
            <person name="Lewis L.R."/>
            <person name="Li B."/>
            <person name="Liu Y."/>
            <person name="Liu Y.-S."/>
            <person name="Lopez J."/>
            <person name="Lozado R.J."/>
            <person name="Lu J."/>
            <person name="Madu R.C."/>
            <person name="Maheshwari M."/>
            <person name="Maheshwari R."/>
            <person name="Malloy K."/>
            <person name="Martinez E."/>
            <person name="Mathew T."/>
            <person name="Mercado I.C."/>
            <person name="Mercado C."/>
            <person name="Meyer B."/>
            <person name="Montgomery K."/>
            <person name="Morgan M.B."/>
            <person name="Munidasa M."/>
            <person name="Nazareth L.V."/>
            <person name="Nelson J."/>
            <person name="Ng B.M."/>
            <person name="Nguyen N.B."/>
            <person name="Nguyen P.Q."/>
            <person name="Nguyen T."/>
            <person name="Obregon M."/>
            <person name="Okwuonu G.O."/>
            <person name="Onwere C.G."/>
            <person name="Orozco G."/>
            <person name="Parra A."/>
            <person name="Patel S."/>
            <person name="Patil S."/>
            <person name="Perez A."/>
            <person name="Perez Y."/>
            <person name="Pham C."/>
            <person name="Primus E.L."/>
            <person name="Pu L.-L."/>
            <person name="Puazo M."/>
            <person name="Qin X."/>
            <person name="Quiroz J.B."/>
            <person name="Reese J."/>
            <person name="Richards S."/>
            <person name="Rives C.M."/>
            <person name="Robberts R."/>
            <person name="Ruiz S.J."/>
            <person name="Ruiz M.J."/>
            <person name="Santibanez J."/>
            <person name="Schneider B.W."/>
            <person name="Sisson I."/>
            <person name="Smith M."/>
            <person name="Sodergren E."/>
            <person name="Song X.-Z."/>
            <person name="Song B.B."/>
            <person name="Summersgill H."/>
            <person name="Thelus R."/>
            <person name="Thornton R.D."/>
            <person name="Trejos Z.Y."/>
            <person name="Usmani K."/>
            <person name="Vattathil S."/>
            <person name="Villasana D."/>
            <person name="Walker D.L."/>
            <person name="Wang S."/>
            <person name="Wang K."/>
            <person name="White C.S."/>
            <person name="Williams A.C."/>
            <person name="Williamson J."/>
            <person name="Wilson K."/>
            <person name="Woghiren I.O."/>
            <person name="Woodworth J.R."/>
            <person name="Worley K.C."/>
            <person name="Wright R.A."/>
            <person name="Wu W."/>
            <person name="Young L."/>
            <person name="Zhang L."/>
            <person name="Zhang J."/>
            <person name="Zhu Y."/>
            <person name="Muzny D.M."/>
            <person name="Weinstock G."/>
            <person name="Gibbs R.A."/>
        </authorList>
    </citation>
    <scope>NUCLEOTIDE SEQUENCE [LARGE SCALE GENOMIC DNA]</scope>
    <source>
        <strain evidence="2">LSR1</strain>
    </source>
</reference>
<name>A0A8R2B6K7_ACYPI</name>
<dbReference type="RefSeq" id="XP_008184273.1">
    <property type="nucleotide sequence ID" value="XM_008186051.1"/>
</dbReference>
<reference evidence="1" key="2">
    <citation type="submission" date="2022-06" db="UniProtKB">
        <authorList>
            <consortium name="EnsemblMetazoa"/>
        </authorList>
    </citation>
    <scope>IDENTIFICATION</scope>
</reference>
<dbReference type="GeneID" id="103309763"/>
<organism evidence="1 2">
    <name type="scientific">Acyrthosiphon pisum</name>
    <name type="common">Pea aphid</name>
    <dbReference type="NCBI Taxonomy" id="7029"/>
    <lineage>
        <taxon>Eukaryota</taxon>
        <taxon>Metazoa</taxon>
        <taxon>Ecdysozoa</taxon>
        <taxon>Arthropoda</taxon>
        <taxon>Hexapoda</taxon>
        <taxon>Insecta</taxon>
        <taxon>Pterygota</taxon>
        <taxon>Neoptera</taxon>
        <taxon>Paraneoptera</taxon>
        <taxon>Hemiptera</taxon>
        <taxon>Sternorrhyncha</taxon>
        <taxon>Aphidomorpha</taxon>
        <taxon>Aphidoidea</taxon>
        <taxon>Aphididae</taxon>
        <taxon>Macrosiphini</taxon>
        <taxon>Acyrthosiphon</taxon>
    </lineage>
</organism>
<dbReference type="EnsemblMetazoa" id="XM_008186051.1">
    <property type="protein sequence ID" value="XP_008184273.1"/>
    <property type="gene ID" value="LOC103309763"/>
</dbReference>
<protein>
    <recommendedName>
        <fullName evidence="3">MULE transposase domain-containing protein</fullName>
    </recommendedName>
</protein>
<evidence type="ECO:0008006" key="3">
    <source>
        <dbReference type="Google" id="ProtNLM"/>
    </source>
</evidence>
<evidence type="ECO:0000313" key="1">
    <source>
        <dbReference type="EnsemblMetazoa" id="XP_008184273.1"/>
    </source>
</evidence>
<sequence>MHATLSDIQNTIPSENFRPTVIVTDFETALREMLIRHFPTATAHGCWFHINQSLKMLMVLPLLPARRIEEGFIEIKQYAVIHGVNLRRLFNYYERFWLRKIGPQLISVYKKKIGTNNNIESFHNKLRQTFQTSHPNIWAFLSNICKLSDSYLIKINQIDNGLDVTRNTRSKYLANDLRIKTVSRQLRQGLITIKMFLLKCSYSVASYEERMRAIDLNINEEDVPENVLLPEGQGNQNDEELAFEDNEFVENVLLPEGLWDETYGNDEVNEIPYYAPVPENIDVFPLQNEEEMCIVFKFGVPDLYIPDLYVPNLYIPGF</sequence>
<dbReference type="OrthoDB" id="90756at2759"/>
<accession>A0A8R2B6K7</accession>
<keyword evidence="2" id="KW-1185">Reference proteome</keyword>
<dbReference type="Proteomes" id="UP000007819">
    <property type="component" value="Unassembled WGS sequence"/>
</dbReference>